<evidence type="ECO:0000256" key="6">
    <source>
        <dbReference type="ARBA" id="ARBA00031181"/>
    </source>
</evidence>
<evidence type="ECO:0000256" key="4">
    <source>
        <dbReference type="ARBA" id="ARBA00022801"/>
    </source>
</evidence>
<dbReference type="InterPro" id="IPR032259">
    <property type="entry name" value="HIBYL-CoA-H"/>
</dbReference>
<dbReference type="OrthoDB" id="1737613at2759"/>
<feature type="domain" description="Enoyl-CoA hydratase/isomerase" evidence="7">
    <location>
        <begin position="87"/>
        <end position="418"/>
    </location>
</feature>
<organism evidence="8">
    <name type="scientific">Absidia glauca</name>
    <name type="common">Pin mould</name>
    <dbReference type="NCBI Taxonomy" id="4829"/>
    <lineage>
        <taxon>Eukaryota</taxon>
        <taxon>Fungi</taxon>
        <taxon>Fungi incertae sedis</taxon>
        <taxon>Mucoromycota</taxon>
        <taxon>Mucoromycotina</taxon>
        <taxon>Mucoromycetes</taxon>
        <taxon>Mucorales</taxon>
        <taxon>Cunninghamellaceae</taxon>
        <taxon>Absidia</taxon>
    </lineage>
</organism>
<sequence length="516" mass="57608">MNRLVKSRSYSLLQRLSSPQRSLLTNTTYRTMSSTKNATATANRRLNTTAQWLQPKRQMSTTPSHQVIAAAEQSQAEVLHRKNLGVREFVLNRPAKMNALNTNMVRAILPELKSWEKSDLAKIIVIKSEPGVAFCAGGDVKAVVDYASAGEHEKAAEFFKEEYQVDHFISTLETPFVSIMDGVTMGGGVGLSVHAPFRIATENTLFAMPETKIGFFPDVGGSFFLSRLDGQLGVYLGLTGKRLKAADVLYSGVATHYVPSSRLPALEARLAELDNPTHDIVNGAIEEFSGELEEEAAFSLGGDVRAAIDRCFKFDNMKDIVDAVKKEEQHPSTAAWAQETLKYLNSMSPTSLKVTLQQIRSGATLTIAQCFKMEFHLLQKFLTGHDFKEGVYKTLVHRGQKSEWQPASLDQVDDKSIKADYFNAPSPLTLQMISNKDFKQYPHRKYMLPTEEDIKQVVTGEAADVGNYALTRDEIVDYLVRDRKGKQGVKQKVAEVLLRKTKVLENEEGQTLKWVY</sequence>
<dbReference type="EMBL" id="LT555008">
    <property type="protein sequence ID" value="SAM09290.1"/>
    <property type="molecule type" value="Genomic_DNA"/>
</dbReference>
<protein>
    <recommendedName>
        <fullName evidence="3">3-hydroxyisobutyryl-CoA hydrolase</fullName>
        <ecNumber evidence="3">3.1.2.4</ecNumber>
    </recommendedName>
    <alternativeName>
        <fullName evidence="6">3-hydroxyisobutyryl-coenzyme A hydrolase</fullName>
    </alternativeName>
</protein>
<proteinExistence type="predicted"/>
<evidence type="ECO:0000256" key="2">
    <source>
        <dbReference type="ARBA" id="ARBA00004173"/>
    </source>
</evidence>
<dbReference type="SUPFAM" id="SSF52096">
    <property type="entry name" value="ClpP/crotonase"/>
    <property type="match status" value="1"/>
</dbReference>
<dbReference type="GO" id="GO:0005739">
    <property type="term" value="C:mitochondrion"/>
    <property type="evidence" value="ECO:0007669"/>
    <property type="project" value="UniProtKB-SubCell"/>
</dbReference>
<dbReference type="InParanoid" id="A0A168T116"/>
<evidence type="ECO:0000313" key="9">
    <source>
        <dbReference type="Proteomes" id="UP000078561"/>
    </source>
</evidence>
<comment type="catalytic activity">
    <reaction evidence="1">
        <text>3-hydroxy-2-methylpropanoyl-CoA + H2O = 3-hydroxy-2-methylpropanoate + CoA + H(+)</text>
        <dbReference type="Rhea" id="RHEA:20888"/>
        <dbReference type="ChEBI" id="CHEBI:11805"/>
        <dbReference type="ChEBI" id="CHEBI:15377"/>
        <dbReference type="ChEBI" id="CHEBI:15378"/>
        <dbReference type="ChEBI" id="CHEBI:57287"/>
        <dbReference type="ChEBI" id="CHEBI:57340"/>
        <dbReference type="EC" id="3.1.2.4"/>
    </reaction>
</comment>
<dbReference type="CDD" id="cd06558">
    <property type="entry name" value="crotonase-like"/>
    <property type="match status" value="1"/>
</dbReference>
<dbReference type="InterPro" id="IPR018376">
    <property type="entry name" value="Enoyl-CoA_hyd/isom_CS"/>
</dbReference>
<dbReference type="STRING" id="4829.A0A168T116"/>
<evidence type="ECO:0000259" key="7">
    <source>
        <dbReference type="Pfam" id="PF16113"/>
    </source>
</evidence>
<evidence type="ECO:0000256" key="1">
    <source>
        <dbReference type="ARBA" id="ARBA00001709"/>
    </source>
</evidence>
<dbReference type="PANTHER" id="PTHR43176:SF3">
    <property type="entry name" value="3-HYDROXYISOBUTYRYL-COA HYDROLASE, MITOCHONDRIAL"/>
    <property type="match status" value="1"/>
</dbReference>
<reference evidence="8" key="1">
    <citation type="submission" date="2016-04" db="EMBL/GenBank/DDBJ databases">
        <authorList>
            <person name="Evans L.H."/>
            <person name="Alamgir A."/>
            <person name="Owens N."/>
            <person name="Weber N.D."/>
            <person name="Virtaneva K."/>
            <person name="Barbian K."/>
            <person name="Babar A."/>
            <person name="Rosenke K."/>
        </authorList>
    </citation>
    <scope>NUCLEOTIDE SEQUENCE [LARGE SCALE GENOMIC DNA]</scope>
    <source>
        <strain evidence="8">CBS 101.48</strain>
    </source>
</reference>
<comment type="subcellular location">
    <subcellularLocation>
        <location evidence="2">Mitochondrion</location>
    </subcellularLocation>
</comment>
<evidence type="ECO:0000313" key="8">
    <source>
        <dbReference type="EMBL" id="SAM09290.1"/>
    </source>
</evidence>
<name>A0A168T116_ABSGL</name>
<dbReference type="PANTHER" id="PTHR43176">
    <property type="entry name" value="3-HYDROXYISOBUTYRYL-COA HYDROLASE-RELATED"/>
    <property type="match status" value="1"/>
</dbReference>
<dbReference type="Proteomes" id="UP000078561">
    <property type="component" value="Unassembled WGS sequence"/>
</dbReference>
<evidence type="ECO:0000256" key="5">
    <source>
        <dbReference type="ARBA" id="ARBA00023128"/>
    </source>
</evidence>
<keyword evidence="4" id="KW-0378">Hydrolase</keyword>
<keyword evidence="9" id="KW-1185">Reference proteome</keyword>
<dbReference type="AlphaFoldDB" id="A0A168T116"/>
<accession>A0A168T116</accession>
<dbReference type="NCBIfam" id="NF004127">
    <property type="entry name" value="PRK05617.1"/>
    <property type="match status" value="1"/>
</dbReference>
<dbReference type="FunCoup" id="A0A168T116">
    <property type="interactions" value="535"/>
</dbReference>
<dbReference type="FunFam" id="3.90.226.10:FF:000026">
    <property type="entry name" value="3-hydroxyisobutyryl-CoA hydrolase, mitochondrial"/>
    <property type="match status" value="1"/>
</dbReference>
<dbReference type="GO" id="GO:0003860">
    <property type="term" value="F:3-hydroxyisobutyryl-CoA hydrolase activity"/>
    <property type="evidence" value="ECO:0007669"/>
    <property type="project" value="UniProtKB-EC"/>
</dbReference>
<gene>
    <name evidence="8" type="primary">ABSGL_14966.1 scaffold 15162</name>
</gene>
<dbReference type="EC" id="3.1.2.4" evidence="3"/>
<dbReference type="OMA" id="AYRNNEH"/>
<dbReference type="InterPro" id="IPR045004">
    <property type="entry name" value="ECH_dom"/>
</dbReference>
<dbReference type="PROSITE" id="PS00166">
    <property type="entry name" value="ENOYL_COA_HYDRATASE"/>
    <property type="match status" value="1"/>
</dbReference>
<dbReference type="InterPro" id="IPR029045">
    <property type="entry name" value="ClpP/crotonase-like_dom_sf"/>
</dbReference>
<dbReference type="GO" id="GO:0006574">
    <property type="term" value="P:L-valine catabolic process"/>
    <property type="evidence" value="ECO:0007669"/>
    <property type="project" value="TreeGrafter"/>
</dbReference>
<evidence type="ECO:0000256" key="3">
    <source>
        <dbReference type="ARBA" id="ARBA00011915"/>
    </source>
</evidence>
<keyword evidence="5" id="KW-0496">Mitochondrion</keyword>
<dbReference type="Pfam" id="PF16113">
    <property type="entry name" value="ECH_2"/>
    <property type="match status" value="1"/>
</dbReference>
<dbReference type="Gene3D" id="3.90.226.10">
    <property type="entry name" value="2-enoyl-CoA Hydratase, Chain A, domain 1"/>
    <property type="match status" value="1"/>
</dbReference>